<feature type="transmembrane region" description="Helical" evidence="1">
    <location>
        <begin position="108"/>
        <end position="128"/>
    </location>
</feature>
<keyword evidence="1" id="KW-0812">Transmembrane</keyword>
<evidence type="ECO:0000313" key="3">
    <source>
        <dbReference type="Proteomes" id="UP000030341"/>
    </source>
</evidence>
<dbReference type="Proteomes" id="UP000030341">
    <property type="component" value="Chromosome 2"/>
</dbReference>
<feature type="transmembrane region" description="Helical" evidence="1">
    <location>
        <begin position="44"/>
        <end position="62"/>
    </location>
</feature>
<protein>
    <recommendedName>
        <fullName evidence="4">Disulfide bond formation protein B</fullName>
    </recommendedName>
</protein>
<feature type="transmembrane region" description="Helical" evidence="1">
    <location>
        <begin position="14"/>
        <end position="32"/>
    </location>
</feature>
<keyword evidence="1" id="KW-1133">Transmembrane helix</keyword>
<proteinExistence type="predicted"/>
<dbReference type="AlphaFoldDB" id="A0A0A7EL88"/>
<evidence type="ECO:0000256" key="1">
    <source>
        <dbReference type="SAM" id="Phobius"/>
    </source>
</evidence>
<evidence type="ECO:0000313" key="2">
    <source>
        <dbReference type="EMBL" id="AIY67445.1"/>
    </source>
</evidence>
<gene>
    <name evidence="2" type="ORF">OM33_20685</name>
</gene>
<feature type="transmembrane region" description="Helical" evidence="1">
    <location>
        <begin position="68"/>
        <end position="87"/>
    </location>
</feature>
<reference evidence="2 3" key="1">
    <citation type="submission" date="2014-11" db="EMBL/GenBank/DDBJ databases">
        <title>Complete Genome Sequence of Pseudoalteromonas sp. Strain OCN003 Isolated from Kaneohe Bay, Oahu, Hawaii.</title>
        <authorList>
            <person name="Beurmann S."/>
            <person name="Videau P."/>
            <person name="Ushijima B."/>
            <person name="Smith A.M."/>
            <person name="Aeby G.S."/>
            <person name="Callahan S.M."/>
            <person name="Belcaid M."/>
        </authorList>
    </citation>
    <scope>NUCLEOTIDE SEQUENCE [LARGE SCALE GENOMIC DNA]</scope>
    <source>
        <strain evidence="2 3">OCN003</strain>
    </source>
</reference>
<dbReference type="EMBL" id="CP009889">
    <property type="protein sequence ID" value="AIY67445.1"/>
    <property type="molecule type" value="Genomic_DNA"/>
</dbReference>
<evidence type="ECO:0008006" key="4">
    <source>
        <dbReference type="Google" id="ProtNLM"/>
    </source>
</evidence>
<organism evidence="2 3">
    <name type="scientific">Pseudoalteromonas piratica</name>
    <dbReference type="NCBI Taxonomy" id="1348114"/>
    <lineage>
        <taxon>Bacteria</taxon>
        <taxon>Pseudomonadati</taxon>
        <taxon>Pseudomonadota</taxon>
        <taxon>Gammaproteobacteria</taxon>
        <taxon>Alteromonadales</taxon>
        <taxon>Pseudoalteromonadaceae</taxon>
        <taxon>Pseudoalteromonas</taxon>
    </lineage>
</organism>
<dbReference type="KEGG" id="pseo:OM33_20685"/>
<dbReference type="eggNOG" id="ENOG50317CF">
    <property type="taxonomic scope" value="Bacteria"/>
</dbReference>
<accession>A0A0A7EL88</accession>
<dbReference type="RefSeq" id="WP_040136440.1">
    <property type="nucleotide sequence ID" value="NZ_CP009889.1"/>
</dbReference>
<name>A0A0A7EL88_9GAMM</name>
<keyword evidence="1" id="KW-0472">Membrane</keyword>
<dbReference type="OrthoDB" id="7433190at2"/>
<dbReference type="HOGENOM" id="CLU_1882800_0_0_6"/>
<sequence>MKHIDINYLIGKRVWIGLFAIALCIIAWALEISGNVYICPYCRVQRTVIGILGGVLLLPFAYHWIVKYISLVIGIFGIVVACNQHFMGWKKISSGKFQFNDNIFIDPFLLSGFALTAIVGMICLILQLPNKNK</sequence>
<keyword evidence="3" id="KW-1185">Reference proteome</keyword>